<dbReference type="EMBL" id="NCKU01015700">
    <property type="protein sequence ID" value="RWR99329.1"/>
    <property type="molecule type" value="Genomic_DNA"/>
</dbReference>
<name>A0A443Q8L4_9ACAR</name>
<dbReference type="GO" id="GO:0008374">
    <property type="term" value="F:O-acyltransferase activity"/>
    <property type="evidence" value="ECO:0007669"/>
    <property type="project" value="InterPro"/>
</dbReference>
<keyword evidence="11" id="KW-1185">Reference proteome</keyword>
<dbReference type="GO" id="GO:0008203">
    <property type="term" value="P:cholesterol metabolic process"/>
    <property type="evidence" value="ECO:0007669"/>
    <property type="project" value="TreeGrafter"/>
</dbReference>
<evidence type="ECO:0000256" key="6">
    <source>
        <dbReference type="ARBA" id="ARBA00022989"/>
    </source>
</evidence>
<evidence type="ECO:0000256" key="8">
    <source>
        <dbReference type="ARBA" id="ARBA00023315"/>
    </source>
</evidence>
<feature type="transmembrane region" description="Helical" evidence="9">
    <location>
        <begin position="12"/>
        <end position="27"/>
    </location>
</feature>
<keyword evidence="6 9" id="KW-1133">Transmembrane helix</keyword>
<dbReference type="OrthoDB" id="6407650at2759"/>
<feature type="transmembrane region" description="Helical" evidence="9">
    <location>
        <begin position="185"/>
        <end position="204"/>
    </location>
</feature>
<keyword evidence="8 10" id="KW-0012">Acyltransferase</keyword>
<protein>
    <submittedName>
        <fullName evidence="10">Sterol O-acyltransferase 1-like protein</fullName>
    </submittedName>
</protein>
<evidence type="ECO:0000256" key="4">
    <source>
        <dbReference type="ARBA" id="ARBA00022692"/>
    </source>
</evidence>
<keyword evidence="5" id="KW-0256">Endoplasmic reticulum</keyword>
<evidence type="ECO:0000313" key="11">
    <source>
        <dbReference type="Proteomes" id="UP000285301"/>
    </source>
</evidence>
<comment type="caution">
    <text evidence="10">The sequence shown here is derived from an EMBL/GenBank/DDBJ whole genome shotgun (WGS) entry which is preliminary data.</text>
</comment>
<evidence type="ECO:0000256" key="3">
    <source>
        <dbReference type="ARBA" id="ARBA00022679"/>
    </source>
</evidence>
<comment type="similarity">
    <text evidence="2">Belongs to the membrane-bound acyltransferase family. Sterol o-acyltransferase subfamily.</text>
</comment>
<keyword evidence="3 10" id="KW-0808">Transferase</keyword>
<dbReference type="GO" id="GO:0005789">
    <property type="term" value="C:endoplasmic reticulum membrane"/>
    <property type="evidence" value="ECO:0007669"/>
    <property type="project" value="UniProtKB-SubCell"/>
</dbReference>
<feature type="transmembrane region" description="Helical" evidence="9">
    <location>
        <begin position="146"/>
        <end position="173"/>
    </location>
</feature>
<evidence type="ECO:0000256" key="1">
    <source>
        <dbReference type="ARBA" id="ARBA00004477"/>
    </source>
</evidence>
<dbReference type="Pfam" id="PF03062">
    <property type="entry name" value="MBOAT"/>
    <property type="match status" value="1"/>
</dbReference>
<dbReference type="AlphaFoldDB" id="A0A443Q8L4"/>
<dbReference type="PANTHER" id="PTHR10408:SF8">
    <property type="entry name" value="O-ACYLTRANSFERASE"/>
    <property type="match status" value="1"/>
</dbReference>
<evidence type="ECO:0000256" key="9">
    <source>
        <dbReference type="SAM" id="Phobius"/>
    </source>
</evidence>
<proteinExistence type="inferred from homology"/>
<sequence>TKAFSLKATVKYFLQFFGALFCMFSSVRRFAIHNHVRAGIEPYDAKTLLYLLFVGCYLGISLMFVAWYGFFQCWLNGWAEILRFGDRMFYDDWWTSGQYSRYFRKWNLVVSDWLHSYLYQPMYNLSGKKWIAALSTFMVSAIYHEYIMALTLGFVFPLLFILFSTGIIMFFLTQRLDKEHVGGNTFLFASFYIGYSLFVMFYPMEWYSRINCPQVFEVLINGVEVFSI</sequence>
<comment type="subcellular location">
    <subcellularLocation>
        <location evidence="1">Endoplasmic reticulum membrane</location>
        <topology evidence="1">Multi-pass membrane protein</topology>
    </subcellularLocation>
</comment>
<gene>
    <name evidence="10" type="ORF">B4U79_04129</name>
</gene>
<feature type="transmembrane region" description="Helical" evidence="9">
    <location>
        <begin position="48"/>
        <end position="70"/>
    </location>
</feature>
<organism evidence="10 11">
    <name type="scientific">Dinothrombium tinctorium</name>
    <dbReference type="NCBI Taxonomy" id="1965070"/>
    <lineage>
        <taxon>Eukaryota</taxon>
        <taxon>Metazoa</taxon>
        <taxon>Ecdysozoa</taxon>
        <taxon>Arthropoda</taxon>
        <taxon>Chelicerata</taxon>
        <taxon>Arachnida</taxon>
        <taxon>Acari</taxon>
        <taxon>Acariformes</taxon>
        <taxon>Trombidiformes</taxon>
        <taxon>Prostigmata</taxon>
        <taxon>Anystina</taxon>
        <taxon>Parasitengona</taxon>
        <taxon>Trombidioidea</taxon>
        <taxon>Trombidiidae</taxon>
        <taxon>Dinothrombium</taxon>
    </lineage>
</organism>
<evidence type="ECO:0000256" key="7">
    <source>
        <dbReference type="ARBA" id="ARBA00023136"/>
    </source>
</evidence>
<keyword evidence="4 9" id="KW-0812">Transmembrane</keyword>
<dbReference type="InterPro" id="IPR014371">
    <property type="entry name" value="Oat_ACAT_DAG_ARE"/>
</dbReference>
<keyword evidence="7 9" id="KW-0472">Membrane</keyword>
<dbReference type="STRING" id="1965070.A0A443Q8L4"/>
<dbReference type="PANTHER" id="PTHR10408">
    <property type="entry name" value="STEROL O-ACYLTRANSFERASE"/>
    <property type="match status" value="1"/>
</dbReference>
<reference evidence="10 11" key="1">
    <citation type="journal article" date="2018" name="Gigascience">
        <title>Genomes of trombidid mites reveal novel predicted allergens and laterally-transferred genes associated with secondary metabolism.</title>
        <authorList>
            <person name="Dong X."/>
            <person name="Chaisiri K."/>
            <person name="Xia D."/>
            <person name="Armstrong S.D."/>
            <person name="Fang Y."/>
            <person name="Donnelly M.J."/>
            <person name="Kadowaki T."/>
            <person name="McGarry J.W."/>
            <person name="Darby A.C."/>
            <person name="Makepeace B.L."/>
        </authorList>
    </citation>
    <scope>NUCLEOTIDE SEQUENCE [LARGE SCALE GENOMIC DNA]</scope>
    <source>
        <strain evidence="10">UoL-WK</strain>
    </source>
</reference>
<feature type="non-terminal residue" evidence="10">
    <location>
        <position position="1"/>
    </location>
</feature>
<dbReference type="InterPro" id="IPR004299">
    <property type="entry name" value="MBOAT_fam"/>
</dbReference>
<evidence type="ECO:0000313" key="10">
    <source>
        <dbReference type="EMBL" id="RWR99329.1"/>
    </source>
</evidence>
<accession>A0A443Q8L4</accession>
<dbReference type="Proteomes" id="UP000285301">
    <property type="component" value="Unassembled WGS sequence"/>
</dbReference>
<evidence type="ECO:0000256" key="5">
    <source>
        <dbReference type="ARBA" id="ARBA00022824"/>
    </source>
</evidence>
<evidence type="ECO:0000256" key="2">
    <source>
        <dbReference type="ARBA" id="ARBA00009010"/>
    </source>
</evidence>